<accession>A0A502DMC5</accession>
<gene>
    <name evidence="1" type="ORF">EAH82_16975</name>
</gene>
<comment type="caution">
    <text evidence="1">The sequence shown here is derived from an EMBL/GenBank/DDBJ whole genome shotgun (WGS) entry which is preliminary data.</text>
</comment>
<protein>
    <submittedName>
        <fullName evidence="1">Type II toxin-antitoxin system VapB family antitoxin</fullName>
    </submittedName>
</protein>
<dbReference type="OrthoDB" id="9805830at2"/>
<dbReference type="EMBL" id="RCZI01000005">
    <property type="protein sequence ID" value="TPG25246.1"/>
    <property type="molecule type" value="Genomic_DNA"/>
</dbReference>
<dbReference type="InterPro" id="IPR019239">
    <property type="entry name" value="VapB_antitoxin"/>
</dbReference>
<organism evidence="1 2">
    <name type="scientific">Variovorax guangxiensis</name>
    <dbReference type="NCBI Taxonomy" id="1775474"/>
    <lineage>
        <taxon>Bacteria</taxon>
        <taxon>Pseudomonadati</taxon>
        <taxon>Pseudomonadota</taxon>
        <taxon>Betaproteobacteria</taxon>
        <taxon>Burkholderiales</taxon>
        <taxon>Comamonadaceae</taxon>
        <taxon>Variovorax</taxon>
    </lineage>
</organism>
<dbReference type="Pfam" id="PF09957">
    <property type="entry name" value="VapB_antitoxin"/>
    <property type="match status" value="1"/>
</dbReference>
<evidence type="ECO:0000313" key="2">
    <source>
        <dbReference type="Proteomes" id="UP000319212"/>
    </source>
</evidence>
<evidence type="ECO:0000313" key="1">
    <source>
        <dbReference type="EMBL" id="TPG25246.1"/>
    </source>
</evidence>
<reference evidence="1 2" key="1">
    <citation type="journal article" date="2019" name="Environ. Microbiol.">
        <title>Species interactions and distinct microbial communities in high Arctic permafrost affected cryosols are associated with the CH4 and CO2 gas fluxes.</title>
        <authorList>
            <person name="Altshuler I."/>
            <person name="Hamel J."/>
            <person name="Turney S."/>
            <person name="Magnuson E."/>
            <person name="Levesque R."/>
            <person name="Greer C."/>
            <person name="Whyte L.G."/>
        </authorList>
    </citation>
    <scope>NUCLEOTIDE SEQUENCE [LARGE SCALE GENOMIC DNA]</scope>
    <source>
        <strain evidence="1 2">S06.C</strain>
    </source>
</reference>
<dbReference type="AlphaFoldDB" id="A0A502DMC5"/>
<proteinExistence type="predicted"/>
<sequence>MRTNIVIDDKLMAAAMAAGGFSTKKEAVEEGLRLLARRKAYQQLLALGGQLQWAGDDSVDWTAASADALAVQEPPAGYAASAAKKPRPARRTR</sequence>
<name>A0A502DMC5_9BURK</name>
<dbReference type="Proteomes" id="UP000319212">
    <property type="component" value="Unassembled WGS sequence"/>
</dbReference>